<feature type="binding site" evidence="6">
    <location>
        <position position="324"/>
    </location>
    <ligand>
        <name>ATP</name>
        <dbReference type="ChEBI" id="CHEBI:30616"/>
    </ligand>
</feature>
<dbReference type="InterPro" id="IPR046958">
    <property type="entry name" value="RBK1/2/STUNTED"/>
</dbReference>
<keyword evidence="10" id="KW-1185">Reference proteome</keyword>
<dbReference type="CDD" id="cd00293">
    <property type="entry name" value="USP-like"/>
    <property type="match status" value="1"/>
</dbReference>
<organism evidence="9 10">
    <name type="scientific">Dendrobium thyrsiflorum</name>
    <name type="common">Pinecone-like raceme dendrobium</name>
    <name type="synonym">Orchid</name>
    <dbReference type="NCBI Taxonomy" id="117978"/>
    <lineage>
        <taxon>Eukaryota</taxon>
        <taxon>Viridiplantae</taxon>
        <taxon>Streptophyta</taxon>
        <taxon>Embryophyta</taxon>
        <taxon>Tracheophyta</taxon>
        <taxon>Spermatophyta</taxon>
        <taxon>Magnoliopsida</taxon>
        <taxon>Liliopsida</taxon>
        <taxon>Asparagales</taxon>
        <taxon>Orchidaceae</taxon>
        <taxon>Epidendroideae</taxon>
        <taxon>Malaxideae</taxon>
        <taxon>Dendrobiinae</taxon>
        <taxon>Dendrobium</taxon>
    </lineage>
</organism>
<dbReference type="PANTHER" id="PTHR47987:SF3">
    <property type="entry name" value="OS08G0249100 PROTEIN"/>
    <property type="match status" value="1"/>
</dbReference>
<dbReference type="Gene3D" id="3.40.50.620">
    <property type="entry name" value="HUPs"/>
    <property type="match status" value="1"/>
</dbReference>
<evidence type="ECO:0000256" key="4">
    <source>
        <dbReference type="ARBA" id="ARBA00022777"/>
    </source>
</evidence>
<name>A0ABD0TYI7_DENTH</name>
<keyword evidence="3 6" id="KW-0547">Nucleotide-binding</keyword>
<sequence length="601" mass="67279">MSSMQSSHGRRILVGVSVDSKASSELLSWGMELLTRSNDTVIALHVIIAKEERKISSDVKRFRQAKASVISMLGEFAEISQAKQVRLEAKVRSSRSIGEGLAEEATLLEANFLLLGCGSSRISHSKSYLITKYCFKHIPENCSLIVMGKQTQSLLPHEPPSESAISENEHSSSFKWANKETPATKNPFTITKLFGSKIQRERRRHSAGESFGELSSPVTVLDGLEEIHSASTTYNGGMNRRKMRRGLSKLKLLLFPSAEGLSGKEVGHDCLPKNYEEQKPSWRCFSYDEISQATRNFHADNMVGRGGYSEVFKGSLHGVDIAVKRLSKSNKEEKEREFLAELGILGHVCHPNTTSLKGCCFENGFHLIFDFCPNGSLASALHGKSNKLLEWTARYRIAMGIARGIHYLHKGCPHRIIHRDIKASNVLLSSNYEPQISDFGLAKWLPKQLTHHSVNPIEGTFGYLAPEYFMYGMVDEKTDVFAFGVLLLEMVTGKKPIDASKQSLLVWAKPLMEAGKFTKLVDSRLGDNYDKVQLKRLVKIASYCVRPSPIWRPSMTEVQQLLFEGNSWQEAWKEAESWKIPACHSDDFDDFSTESDICSAC</sequence>
<evidence type="ECO:0000256" key="3">
    <source>
        <dbReference type="ARBA" id="ARBA00022741"/>
    </source>
</evidence>
<dbReference type="InterPro" id="IPR001245">
    <property type="entry name" value="Ser-Thr/Tyr_kinase_cat_dom"/>
</dbReference>
<evidence type="ECO:0000256" key="1">
    <source>
        <dbReference type="ARBA" id="ARBA00022527"/>
    </source>
</evidence>
<dbReference type="FunFam" id="1.10.510.10:FF:000423">
    <property type="entry name" value="Putative receptor-like serine/threonine-protein kinase"/>
    <property type="match status" value="1"/>
</dbReference>
<proteinExistence type="predicted"/>
<dbReference type="GO" id="GO:0004674">
    <property type="term" value="F:protein serine/threonine kinase activity"/>
    <property type="evidence" value="ECO:0007669"/>
    <property type="project" value="UniProtKB-KW"/>
</dbReference>
<dbReference type="InterPro" id="IPR008271">
    <property type="entry name" value="Ser/Thr_kinase_AS"/>
</dbReference>
<feature type="domain" description="Protein kinase" evidence="8">
    <location>
        <begin position="297"/>
        <end position="563"/>
    </location>
</feature>
<accession>A0ABD0TYI7</accession>
<evidence type="ECO:0000256" key="7">
    <source>
        <dbReference type="SAM" id="MobiDB-lite"/>
    </source>
</evidence>
<gene>
    <name evidence="9" type="ORF">M5K25_026808</name>
</gene>
<dbReference type="Proteomes" id="UP001552299">
    <property type="component" value="Unassembled WGS sequence"/>
</dbReference>
<keyword evidence="5 6" id="KW-0067">ATP-binding</keyword>
<feature type="region of interest" description="Disordered" evidence="7">
    <location>
        <begin position="155"/>
        <end position="178"/>
    </location>
</feature>
<dbReference type="PROSITE" id="PS00107">
    <property type="entry name" value="PROTEIN_KINASE_ATP"/>
    <property type="match status" value="1"/>
</dbReference>
<dbReference type="Pfam" id="PF07714">
    <property type="entry name" value="PK_Tyr_Ser-Thr"/>
    <property type="match status" value="1"/>
</dbReference>
<evidence type="ECO:0000313" key="9">
    <source>
        <dbReference type="EMBL" id="KAL0904677.1"/>
    </source>
</evidence>
<dbReference type="Gene3D" id="3.30.200.20">
    <property type="entry name" value="Phosphorylase Kinase, domain 1"/>
    <property type="match status" value="1"/>
</dbReference>
<evidence type="ECO:0000256" key="6">
    <source>
        <dbReference type="PROSITE-ProRule" id="PRU10141"/>
    </source>
</evidence>
<evidence type="ECO:0000313" key="10">
    <source>
        <dbReference type="Proteomes" id="UP001552299"/>
    </source>
</evidence>
<dbReference type="InterPro" id="IPR017441">
    <property type="entry name" value="Protein_kinase_ATP_BS"/>
</dbReference>
<dbReference type="InterPro" id="IPR000719">
    <property type="entry name" value="Prot_kinase_dom"/>
</dbReference>
<dbReference type="PANTHER" id="PTHR47987">
    <property type="entry name" value="OS08G0249100 PROTEIN"/>
    <property type="match status" value="1"/>
</dbReference>
<dbReference type="CDD" id="cd14066">
    <property type="entry name" value="STKc_IRAK"/>
    <property type="match status" value="1"/>
</dbReference>
<protein>
    <recommendedName>
        <fullName evidence="8">Protein kinase domain-containing protein</fullName>
    </recommendedName>
</protein>
<reference evidence="9 10" key="1">
    <citation type="journal article" date="2024" name="Plant Biotechnol. J.">
        <title>Dendrobium thyrsiflorum genome and its molecular insights into genes involved in important horticultural traits.</title>
        <authorList>
            <person name="Chen B."/>
            <person name="Wang J.Y."/>
            <person name="Zheng P.J."/>
            <person name="Li K.L."/>
            <person name="Liang Y.M."/>
            <person name="Chen X.F."/>
            <person name="Zhang C."/>
            <person name="Zhao X."/>
            <person name="He X."/>
            <person name="Zhang G.Q."/>
            <person name="Liu Z.J."/>
            <person name="Xu Q."/>
        </authorList>
    </citation>
    <scope>NUCLEOTIDE SEQUENCE [LARGE SCALE GENOMIC DNA]</scope>
    <source>
        <strain evidence="9">GZMU011</strain>
    </source>
</reference>
<dbReference type="GO" id="GO:0005524">
    <property type="term" value="F:ATP binding"/>
    <property type="evidence" value="ECO:0007669"/>
    <property type="project" value="UniProtKB-UniRule"/>
</dbReference>
<dbReference type="Gene3D" id="1.10.510.10">
    <property type="entry name" value="Transferase(Phosphotransferase) domain 1"/>
    <property type="match status" value="1"/>
</dbReference>
<dbReference type="SUPFAM" id="SSF56112">
    <property type="entry name" value="Protein kinase-like (PK-like)"/>
    <property type="match status" value="1"/>
</dbReference>
<keyword evidence="4" id="KW-0418">Kinase</keyword>
<dbReference type="EMBL" id="JANQDX010000019">
    <property type="protein sequence ID" value="KAL0904677.1"/>
    <property type="molecule type" value="Genomic_DNA"/>
</dbReference>
<dbReference type="InterPro" id="IPR014729">
    <property type="entry name" value="Rossmann-like_a/b/a_fold"/>
</dbReference>
<dbReference type="SMART" id="SM00220">
    <property type="entry name" value="S_TKc"/>
    <property type="match status" value="1"/>
</dbReference>
<dbReference type="InterPro" id="IPR011009">
    <property type="entry name" value="Kinase-like_dom_sf"/>
</dbReference>
<dbReference type="PROSITE" id="PS00108">
    <property type="entry name" value="PROTEIN_KINASE_ST"/>
    <property type="match status" value="1"/>
</dbReference>
<evidence type="ECO:0000256" key="5">
    <source>
        <dbReference type="ARBA" id="ARBA00022840"/>
    </source>
</evidence>
<evidence type="ECO:0000256" key="2">
    <source>
        <dbReference type="ARBA" id="ARBA00022679"/>
    </source>
</evidence>
<keyword evidence="1" id="KW-0723">Serine/threonine-protein kinase</keyword>
<dbReference type="SUPFAM" id="SSF52402">
    <property type="entry name" value="Adenine nucleotide alpha hydrolases-like"/>
    <property type="match status" value="1"/>
</dbReference>
<dbReference type="AlphaFoldDB" id="A0ABD0TYI7"/>
<comment type="caution">
    <text evidence="9">The sequence shown here is derived from an EMBL/GenBank/DDBJ whole genome shotgun (WGS) entry which is preliminary data.</text>
</comment>
<keyword evidence="2" id="KW-0808">Transferase</keyword>
<dbReference type="PROSITE" id="PS50011">
    <property type="entry name" value="PROTEIN_KINASE_DOM"/>
    <property type="match status" value="1"/>
</dbReference>
<evidence type="ECO:0000259" key="8">
    <source>
        <dbReference type="PROSITE" id="PS50011"/>
    </source>
</evidence>